<evidence type="ECO:0000313" key="4">
    <source>
        <dbReference type="EMBL" id="GGL83477.1"/>
    </source>
</evidence>
<feature type="domain" description="Histidine kinase/HSP90-like ATPase" evidence="3">
    <location>
        <begin position="38"/>
        <end position="128"/>
    </location>
</feature>
<dbReference type="InterPro" id="IPR003594">
    <property type="entry name" value="HATPase_dom"/>
</dbReference>
<reference evidence="4" key="1">
    <citation type="journal article" date="2014" name="Int. J. Syst. Evol. Microbiol.">
        <title>Complete genome of a new Firmicutes species belonging to the dominant human colonic microbiota ('Ruminococcus bicirculans') reveals two chromosomes and a selective capacity to utilize plant glucans.</title>
        <authorList>
            <consortium name="NISC Comparative Sequencing Program"/>
            <person name="Wegmann U."/>
            <person name="Louis P."/>
            <person name="Goesmann A."/>
            <person name="Henrissat B."/>
            <person name="Duncan S.H."/>
            <person name="Flint H.J."/>
        </authorList>
    </citation>
    <scope>NUCLEOTIDE SEQUENCE</scope>
    <source>
        <strain evidence="4">CGMCC 4.5581</strain>
    </source>
</reference>
<dbReference type="RefSeq" id="WP_166757824.1">
    <property type="nucleotide sequence ID" value="NZ_BMMI01000012.1"/>
</dbReference>
<sequence>MSDNFWGRRQPPESAADPIVLGRWFPTGVAEATRCRRQLATALQRETTSGQADEGAAERLLLVFEEIVSNALRHGYAPVEVVITACGNHWLLEVSDAAFQTPPSPAVDRDAALGGLGLYLVAQICGDHGWFADGGHKTAWARIDFTRAEAPPEATRGLPKPRLTATHRGQQAC</sequence>
<dbReference type="GO" id="GO:0004674">
    <property type="term" value="F:protein serine/threonine kinase activity"/>
    <property type="evidence" value="ECO:0007669"/>
    <property type="project" value="UniProtKB-KW"/>
</dbReference>
<keyword evidence="1" id="KW-0808">Transferase</keyword>
<keyword evidence="8" id="KW-1185">Reference proteome</keyword>
<dbReference type="InterPro" id="IPR050267">
    <property type="entry name" value="Anti-sigma-factor_SerPK"/>
</dbReference>
<name>A0A846M3V5_9ACTN</name>
<dbReference type="Pfam" id="PF13581">
    <property type="entry name" value="HATPase_c_2"/>
    <property type="match status" value="1"/>
</dbReference>
<reference evidence="6 7" key="3">
    <citation type="submission" date="2020-02" db="EMBL/GenBank/DDBJ databases">
        <title>Sequencing the genomes of 1000 actinobacteria strains.</title>
        <authorList>
            <person name="Klenk H.-P."/>
        </authorList>
    </citation>
    <scope>NUCLEOTIDE SEQUENCE [LARGE SCALE GENOMIC DNA]</scope>
    <source>
        <strain evidence="6 7">DSM 45201</strain>
    </source>
</reference>
<dbReference type="AlphaFoldDB" id="A0A846M3V5"/>
<dbReference type="EMBL" id="JAAMPA010000009">
    <property type="protein sequence ID" value="NIH70319.1"/>
    <property type="molecule type" value="Genomic_DNA"/>
</dbReference>
<feature type="region of interest" description="Disordered" evidence="2">
    <location>
        <begin position="152"/>
        <end position="173"/>
    </location>
</feature>
<evidence type="ECO:0000259" key="3">
    <source>
        <dbReference type="Pfam" id="PF13581"/>
    </source>
</evidence>
<comment type="caution">
    <text evidence="6">The sequence shown here is derived from an EMBL/GenBank/DDBJ whole genome shotgun (WGS) entry which is preliminary data.</text>
</comment>
<protein>
    <submittedName>
        <fullName evidence="6">Anti-sigma regulatory factor (Ser/Thr protein kinase)</fullName>
    </submittedName>
</protein>
<dbReference type="CDD" id="cd16936">
    <property type="entry name" value="HATPase_RsbW-like"/>
    <property type="match status" value="1"/>
</dbReference>
<dbReference type="PANTHER" id="PTHR35526:SF3">
    <property type="entry name" value="ANTI-SIGMA-F FACTOR RSBW"/>
    <property type="match status" value="1"/>
</dbReference>
<evidence type="ECO:0000313" key="7">
    <source>
        <dbReference type="Proteomes" id="UP000552836"/>
    </source>
</evidence>
<keyword evidence="1" id="KW-0418">Kinase</keyword>
<evidence type="ECO:0000313" key="5">
    <source>
        <dbReference type="EMBL" id="NIH70278.1"/>
    </source>
</evidence>
<reference evidence="4" key="4">
    <citation type="submission" date="2024-05" db="EMBL/GenBank/DDBJ databases">
        <authorList>
            <person name="Sun Q."/>
            <person name="Zhou Y."/>
        </authorList>
    </citation>
    <scope>NUCLEOTIDE SEQUENCE</scope>
    <source>
        <strain evidence="4">CGMCC 4.5581</strain>
    </source>
</reference>
<accession>A0A846M3V5</accession>
<dbReference type="Gene3D" id="3.30.565.10">
    <property type="entry name" value="Histidine kinase-like ATPase, C-terminal domain"/>
    <property type="match status" value="1"/>
</dbReference>
<dbReference type="Proteomes" id="UP000648663">
    <property type="component" value="Unassembled WGS sequence"/>
</dbReference>
<reference evidence="8" key="2">
    <citation type="journal article" date="2019" name="Int. J. Syst. Evol. Microbiol.">
        <title>The Global Catalogue of Microorganisms (GCM) 10K type strain sequencing project: providing services to taxonomists for standard genome sequencing and annotation.</title>
        <authorList>
            <consortium name="The Broad Institute Genomics Platform"/>
            <consortium name="The Broad Institute Genome Sequencing Center for Infectious Disease"/>
            <person name="Wu L."/>
            <person name="Ma J."/>
        </authorList>
    </citation>
    <scope>NUCLEOTIDE SEQUENCE [LARGE SCALE GENOMIC DNA]</scope>
    <source>
        <strain evidence="8">CGMCC 4.5581</strain>
    </source>
</reference>
<organism evidence="6 7">
    <name type="scientific">Modestobacter marinus</name>
    <dbReference type="NCBI Taxonomy" id="477641"/>
    <lineage>
        <taxon>Bacteria</taxon>
        <taxon>Bacillati</taxon>
        <taxon>Actinomycetota</taxon>
        <taxon>Actinomycetes</taxon>
        <taxon>Geodermatophilales</taxon>
        <taxon>Geodermatophilaceae</taxon>
        <taxon>Modestobacter</taxon>
    </lineage>
</organism>
<evidence type="ECO:0000313" key="8">
    <source>
        <dbReference type="Proteomes" id="UP000648663"/>
    </source>
</evidence>
<proteinExistence type="predicted"/>
<dbReference type="EMBL" id="JAAMPA010000007">
    <property type="protein sequence ID" value="NIH70278.1"/>
    <property type="molecule type" value="Genomic_DNA"/>
</dbReference>
<gene>
    <name evidence="5" type="ORF">FB380_004789</name>
    <name evidence="6" type="ORF">FB380_004830</name>
    <name evidence="4" type="ORF">GCM10011589_44910</name>
</gene>
<evidence type="ECO:0000256" key="2">
    <source>
        <dbReference type="SAM" id="MobiDB-lite"/>
    </source>
</evidence>
<dbReference type="PANTHER" id="PTHR35526">
    <property type="entry name" value="ANTI-SIGMA-F FACTOR RSBW-RELATED"/>
    <property type="match status" value="1"/>
</dbReference>
<dbReference type="Proteomes" id="UP000552836">
    <property type="component" value="Unassembled WGS sequence"/>
</dbReference>
<keyword evidence="1" id="KW-0723">Serine/threonine-protein kinase</keyword>
<evidence type="ECO:0000256" key="1">
    <source>
        <dbReference type="ARBA" id="ARBA00022527"/>
    </source>
</evidence>
<dbReference type="InterPro" id="IPR036890">
    <property type="entry name" value="HATPase_C_sf"/>
</dbReference>
<dbReference type="SUPFAM" id="SSF55874">
    <property type="entry name" value="ATPase domain of HSP90 chaperone/DNA topoisomerase II/histidine kinase"/>
    <property type="match status" value="1"/>
</dbReference>
<dbReference type="EMBL" id="BMMI01000012">
    <property type="protein sequence ID" value="GGL83477.1"/>
    <property type="molecule type" value="Genomic_DNA"/>
</dbReference>
<evidence type="ECO:0000313" key="6">
    <source>
        <dbReference type="EMBL" id="NIH70319.1"/>
    </source>
</evidence>